<sequence>MSIRTNPMKAIPSLLKRLKMTKTKTIDASTEEKLKSLIVELEKIKNLFSILKENEEELLDTLTLVDNHLRNLDKNKLKDIKNICERIRESTQKLLPKDTNQALDSSGATSEANKREKVESNPSSSQHKNKSNGKEWKKIIDNHVQGETKDCFLSLSIFPEGAVIKKRHTIYWWIGEGLVKEKTEKTAEEVGEDVIEKLLKLNLIVPHGYSKCPVVNRFEIHPRIPVEPGPPWSSIVETSMDPKTIPTIHLPSNRISHSCLPLERQKVNLGDVDYLNIFSSTTIFNVGASYLNIESQIVDKMKSLQVLQLGRWKELASHHIEVESEEFLKELKNKKQLKYISLRGISRISKIPPSITQLESLEILDLKACHNLETLPDDIASLRNLTHLDVSQCYLLDSMPKGIDKLTKLQVLKGFVIGSLNKTPCRISHLANLTQLKRLSIHIGSEAVIQDNEFGSLENLSKLKCLKISWGVSATRYTDMEFSLPSNLEKLDLEGFPGERIPEWLKPSKLPDELKKLYIKGGKLKSLDHGEICHKWRVQILLLKYLNHLQIENWRLHKLFPSLRYVQKLKVLNHEDSEWTIEE</sequence>
<protein>
    <recommendedName>
        <fullName evidence="8">Disease resistance RPP13-like protein 4</fullName>
    </recommendedName>
</protein>
<reference evidence="6 7" key="1">
    <citation type="submission" date="2024-01" db="EMBL/GenBank/DDBJ databases">
        <title>The genomes of 5 underutilized Papilionoideae crops provide insights into root nodulation and disease resistanc.</title>
        <authorList>
            <person name="Jiang F."/>
        </authorList>
    </citation>
    <scope>NUCLEOTIDE SEQUENCE [LARGE SCALE GENOMIC DNA]</scope>
    <source>
        <strain evidence="6">LVBAO_FW01</strain>
        <tissue evidence="6">Leaves</tissue>
    </source>
</reference>
<dbReference type="Gene3D" id="3.80.10.10">
    <property type="entry name" value="Ribonuclease Inhibitor"/>
    <property type="match status" value="1"/>
</dbReference>
<dbReference type="Pfam" id="PF23598">
    <property type="entry name" value="LRR_14"/>
    <property type="match status" value="1"/>
</dbReference>
<evidence type="ECO:0008006" key="8">
    <source>
        <dbReference type="Google" id="ProtNLM"/>
    </source>
</evidence>
<name>A0AAN9PPJ2_CANGL</name>
<accession>A0AAN9PPJ2</accession>
<proteinExistence type="predicted"/>
<evidence type="ECO:0000313" key="7">
    <source>
        <dbReference type="Proteomes" id="UP001367508"/>
    </source>
</evidence>
<feature type="domain" description="Disease resistance R13L4/SHOC-2-like LRR" evidence="5">
    <location>
        <begin position="299"/>
        <end position="525"/>
    </location>
</feature>
<keyword evidence="2" id="KW-0611">Plant defense</keyword>
<evidence type="ECO:0000256" key="3">
    <source>
        <dbReference type="SAM" id="MobiDB-lite"/>
    </source>
</evidence>
<dbReference type="AlphaFoldDB" id="A0AAN9PPJ2"/>
<keyword evidence="1" id="KW-0677">Repeat</keyword>
<dbReference type="InterPro" id="IPR055414">
    <property type="entry name" value="LRR_R13L4/SHOC2-like"/>
</dbReference>
<dbReference type="PANTHER" id="PTHR47186">
    <property type="entry name" value="LEUCINE-RICH REPEAT-CONTAINING PROTEIN 57"/>
    <property type="match status" value="1"/>
</dbReference>
<dbReference type="GO" id="GO:0006952">
    <property type="term" value="P:defense response"/>
    <property type="evidence" value="ECO:0007669"/>
    <property type="project" value="UniProtKB-KW"/>
</dbReference>
<feature type="compositionally biased region" description="Polar residues" evidence="3">
    <location>
        <begin position="98"/>
        <end position="111"/>
    </location>
</feature>
<evidence type="ECO:0000256" key="2">
    <source>
        <dbReference type="ARBA" id="ARBA00022821"/>
    </source>
</evidence>
<organism evidence="6 7">
    <name type="scientific">Canavalia gladiata</name>
    <name type="common">Sword bean</name>
    <name type="synonym">Dolichos gladiatus</name>
    <dbReference type="NCBI Taxonomy" id="3824"/>
    <lineage>
        <taxon>Eukaryota</taxon>
        <taxon>Viridiplantae</taxon>
        <taxon>Streptophyta</taxon>
        <taxon>Embryophyta</taxon>
        <taxon>Tracheophyta</taxon>
        <taxon>Spermatophyta</taxon>
        <taxon>Magnoliopsida</taxon>
        <taxon>eudicotyledons</taxon>
        <taxon>Gunneridae</taxon>
        <taxon>Pentapetalae</taxon>
        <taxon>rosids</taxon>
        <taxon>fabids</taxon>
        <taxon>Fabales</taxon>
        <taxon>Fabaceae</taxon>
        <taxon>Papilionoideae</taxon>
        <taxon>50 kb inversion clade</taxon>
        <taxon>NPAAA clade</taxon>
        <taxon>indigoferoid/millettioid clade</taxon>
        <taxon>Phaseoleae</taxon>
        <taxon>Canavalia</taxon>
    </lineage>
</organism>
<dbReference type="PANTHER" id="PTHR47186:SF45">
    <property type="entry name" value="DISEASE RESISTANCE RPP13-LIKE PROTEIN 1"/>
    <property type="match status" value="1"/>
</dbReference>
<feature type="region of interest" description="Disordered" evidence="3">
    <location>
        <begin position="95"/>
        <end position="134"/>
    </location>
</feature>
<dbReference type="Gene3D" id="1.10.10.10">
    <property type="entry name" value="Winged helix-like DNA-binding domain superfamily/Winged helix DNA-binding domain"/>
    <property type="match status" value="1"/>
</dbReference>
<keyword evidence="7" id="KW-1185">Reference proteome</keyword>
<dbReference type="InterPro" id="IPR036388">
    <property type="entry name" value="WH-like_DNA-bd_sf"/>
</dbReference>
<dbReference type="Proteomes" id="UP001367508">
    <property type="component" value="Unassembled WGS sequence"/>
</dbReference>
<dbReference type="InterPro" id="IPR058922">
    <property type="entry name" value="WHD_DRP"/>
</dbReference>
<evidence type="ECO:0000259" key="5">
    <source>
        <dbReference type="Pfam" id="PF23598"/>
    </source>
</evidence>
<evidence type="ECO:0000259" key="4">
    <source>
        <dbReference type="Pfam" id="PF23559"/>
    </source>
</evidence>
<evidence type="ECO:0000256" key="1">
    <source>
        <dbReference type="ARBA" id="ARBA00022737"/>
    </source>
</evidence>
<comment type="caution">
    <text evidence="6">The sequence shown here is derived from an EMBL/GenBank/DDBJ whole genome shotgun (WGS) entry which is preliminary data.</text>
</comment>
<feature type="domain" description="Disease resistance protein winged helix" evidence="4">
    <location>
        <begin position="157"/>
        <end position="221"/>
    </location>
</feature>
<dbReference type="InterPro" id="IPR032675">
    <property type="entry name" value="LRR_dom_sf"/>
</dbReference>
<gene>
    <name evidence="6" type="ORF">VNO77_42987</name>
</gene>
<evidence type="ECO:0000313" key="6">
    <source>
        <dbReference type="EMBL" id="KAK7305087.1"/>
    </source>
</evidence>
<dbReference type="Pfam" id="PF23559">
    <property type="entry name" value="WHD_DRP"/>
    <property type="match status" value="1"/>
</dbReference>
<dbReference type="EMBL" id="JAYMYQ010000011">
    <property type="protein sequence ID" value="KAK7305087.1"/>
    <property type="molecule type" value="Genomic_DNA"/>
</dbReference>
<dbReference type="SUPFAM" id="SSF52047">
    <property type="entry name" value="RNI-like"/>
    <property type="match status" value="1"/>
</dbReference>